<name>A0A141SEE6_GELVA</name>
<dbReference type="Pfam" id="PF00573">
    <property type="entry name" value="Ribosomal_L4"/>
    <property type="match status" value="1"/>
</dbReference>
<dbReference type="InterPro" id="IPR002136">
    <property type="entry name" value="Ribosomal_uL4"/>
</dbReference>
<dbReference type="GO" id="GO:0005840">
    <property type="term" value="C:ribosome"/>
    <property type="evidence" value="ECO:0007669"/>
    <property type="project" value="UniProtKB-KW"/>
</dbReference>
<dbReference type="GO" id="GO:1990904">
    <property type="term" value="C:ribonucleoprotein complex"/>
    <property type="evidence" value="ECO:0007669"/>
    <property type="project" value="UniProtKB-KW"/>
</dbReference>
<feature type="region of interest" description="Disordered" evidence="9">
    <location>
        <begin position="48"/>
        <end position="85"/>
    </location>
</feature>
<proteinExistence type="inferred from homology"/>
<dbReference type="GO" id="GO:0006412">
    <property type="term" value="P:translation"/>
    <property type="evidence" value="ECO:0007669"/>
    <property type="project" value="InterPro"/>
</dbReference>
<organism evidence="10">
    <name type="scientific">Gelidium vagum</name>
    <name type="common">Red alga</name>
    <dbReference type="NCBI Taxonomy" id="35171"/>
    <lineage>
        <taxon>Eukaryota</taxon>
        <taxon>Rhodophyta</taxon>
        <taxon>Florideophyceae</taxon>
        <taxon>Rhodymeniophycidae</taxon>
        <taxon>Gelidiales</taxon>
        <taxon>Gelidiaceae</taxon>
        <taxon>Gelidium</taxon>
    </lineage>
</organism>
<evidence type="ECO:0000256" key="8">
    <source>
        <dbReference type="ARBA" id="ARBA00035387"/>
    </source>
</evidence>
<evidence type="ECO:0000256" key="1">
    <source>
        <dbReference type="ARBA" id="ARBA00004083"/>
    </source>
</evidence>
<geneLocation type="plastid" evidence="10"/>
<dbReference type="SUPFAM" id="SSF52166">
    <property type="entry name" value="Ribosomal protein L4"/>
    <property type="match status" value="1"/>
</dbReference>
<comment type="function">
    <text evidence="1">Probably binds the 23S rRNA.</text>
</comment>
<dbReference type="PANTHER" id="PTHR10746:SF17">
    <property type="entry name" value="LARGE RIBOSOMAL SUBUNIT PROTEIN UL4C"/>
    <property type="match status" value="1"/>
</dbReference>
<evidence type="ECO:0000256" key="3">
    <source>
        <dbReference type="ARBA" id="ARBA00022730"/>
    </source>
</evidence>
<evidence type="ECO:0000313" key="10">
    <source>
        <dbReference type="EMBL" id="AMK96664.1"/>
    </source>
</evidence>
<evidence type="ECO:0000256" key="5">
    <source>
        <dbReference type="ARBA" id="ARBA00022980"/>
    </source>
</evidence>
<accession>A0A141SEE6</accession>
<dbReference type="EMBL" id="KT266787">
    <property type="protein sequence ID" value="AMK96664.1"/>
    <property type="molecule type" value="Genomic_DNA"/>
</dbReference>
<keyword evidence="4" id="KW-0694">RNA-binding</keyword>
<evidence type="ECO:0000256" key="9">
    <source>
        <dbReference type="SAM" id="MobiDB-lite"/>
    </source>
</evidence>
<evidence type="ECO:0000256" key="4">
    <source>
        <dbReference type="ARBA" id="ARBA00022884"/>
    </source>
</evidence>
<feature type="compositionally biased region" description="Basic residues" evidence="9">
    <location>
        <begin position="57"/>
        <end position="77"/>
    </location>
</feature>
<dbReference type="RefSeq" id="YP_009244422.1">
    <property type="nucleotide sequence ID" value="NC_029859.1"/>
</dbReference>
<gene>
    <name evidence="10" type="primary">rpl4</name>
    <name evidence="10" type="ORF">Gvag_233</name>
</gene>
<dbReference type="InterPro" id="IPR023574">
    <property type="entry name" value="Ribosomal_uL4_dom_sf"/>
</dbReference>
<dbReference type="Gene3D" id="3.40.1370.10">
    <property type="match status" value="1"/>
</dbReference>
<evidence type="ECO:0000256" key="6">
    <source>
        <dbReference type="ARBA" id="ARBA00023274"/>
    </source>
</evidence>
<dbReference type="NCBIfam" id="TIGR03953">
    <property type="entry name" value="rplD_bact"/>
    <property type="match status" value="1"/>
</dbReference>
<keyword evidence="6" id="KW-0687">Ribonucleoprotein</keyword>
<dbReference type="HAMAP" id="MF_01328_B">
    <property type="entry name" value="Ribosomal_uL4_B"/>
    <property type="match status" value="1"/>
</dbReference>
<comment type="similarity">
    <text evidence="2">Belongs to the universal ribosomal protein uL4 family.</text>
</comment>
<sequence length="217" mass="24790">MVKCTEIFYPIIDSTNNEKNTHQITLKISDSDEQALYSVHKALTNQLNNRRQGTAHTKTRSKVRGGGRKPWKQKGTGRARAGSTRSPLWRGGGIIFGPLSKKYTEKINIKEKRLALRNLIYNKREKTIITNDLNKCINKPHTKTIVNKINLLGANIRKENILIIVMEKNYDLYLSLRNLPNVELIGSKQLNVLSLIRAEKLIIDTQALQKINEIYNS</sequence>
<evidence type="ECO:0000256" key="7">
    <source>
        <dbReference type="ARBA" id="ARBA00035208"/>
    </source>
</evidence>
<keyword evidence="5 10" id="KW-0689">Ribosomal protein</keyword>
<dbReference type="GO" id="GO:0019843">
    <property type="term" value="F:rRNA binding"/>
    <property type="evidence" value="ECO:0007669"/>
    <property type="project" value="UniProtKB-KW"/>
</dbReference>
<dbReference type="AlphaFoldDB" id="A0A141SEE6"/>
<keyword evidence="10" id="KW-0934">Plastid</keyword>
<protein>
    <recommendedName>
        <fullName evidence="7">Large ribosomal subunit protein uL4c</fullName>
    </recommendedName>
    <alternativeName>
        <fullName evidence="8">50S ribosomal protein L4, chloroplastic</fullName>
    </alternativeName>
</protein>
<keyword evidence="3" id="KW-0699">rRNA-binding</keyword>
<dbReference type="GO" id="GO:0003735">
    <property type="term" value="F:structural constituent of ribosome"/>
    <property type="evidence" value="ECO:0007669"/>
    <property type="project" value="InterPro"/>
</dbReference>
<dbReference type="PANTHER" id="PTHR10746">
    <property type="entry name" value="50S RIBOSOMAL PROTEIN L4"/>
    <property type="match status" value="1"/>
</dbReference>
<evidence type="ECO:0000256" key="2">
    <source>
        <dbReference type="ARBA" id="ARBA00010528"/>
    </source>
</evidence>
<dbReference type="InterPro" id="IPR013005">
    <property type="entry name" value="Ribosomal_uL4-like"/>
</dbReference>
<dbReference type="GeneID" id="27216209"/>
<reference evidence="10" key="1">
    <citation type="submission" date="2015-07" db="EMBL/GenBank/DDBJ databases">
        <title>Reconstructing the complex evolutionary history of mobile plasmids in red algal genomes.</title>
        <authorList>
            <person name="Lee J."/>
            <person name="Kim K.M."/>
            <person name="Yang E.C."/>
            <person name="Miller K.A."/>
            <person name="Boo S.M."/>
            <person name="Bhattacharya D."/>
            <person name="Yoon H.S."/>
        </authorList>
    </citation>
    <scope>NUCLEOTIDE SEQUENCE</scope>
</reference>